<dbReference type="NCBIfam" id="TIGR00916">
    <property type="entry name" value="2A0604s01"/>
    <property type="match status" value="1"/>
</dbReference>
<accession>A0A1H9YEF9</accession>
<dbReference type="PANTHER" id="PTHR30081:SF8">
    <property type="entry name" value="PROTEIN TRANSLOCASE SUBUNIT SECF"/>
    <property type="match status" value="1"/>
</dbReference>
<keyword evidence="8 9" id="KW-0472">Membrane</keyword>
<evidence type="ECO:0000256" key="10">
    <source>
        <dbReference type="SAM" id="MobiDB-lite"/>
    </source>
</evidence>
<evidence type="ECO:0000256" key="4">
    <source>
        <dbReference type="ARBA" id="ARBA00022692"/>
    </source>
</evidence>
<feature type="region of interest" description="Disordered" evidence="10">
    <location>
        <begin position="298"/>
        <end position="319"/>
    </location>
</feature>
<evidence type="ECO:0000256" key="9">
    <source>
        <dbReference type="HAMAP-Rule" id="MF_01464"/>
    </source>
</evidence>
<comment type="function">
    <text evidence="9">Part of the Sec protein translocase complex. Interacts with the SecYEG preprotein conducting channel. SecDF uses the proton motive force (PMF) to complete protein translocation after the ATP-dependent function of SecA.</text>
</comment>
<feature type="transmembrane region" description="Helical" evidence="9">
    <location>
        <begin position="133"/>
        <end position="150"/>
    </location>
</feature>
<dbReference type="Pfam" id="PF02355">
    <property type="entry name" value="SecD_SecF_C"/>
    <property type="match status" value="1"/>
</dbReference>
<evidence type="ECO:0000313" key="12">
    <source>
        <dbReference type="EMBL" id="SES66957.1"/>
    </source>
</evidence>
<evidence type="ECO:0000256" key="6">
    <source>
        <dbReference type="ARBA" id="ARBA00022989"/>
    </source>
</evidence>
<feature type="domain" description="Protein export membrane protein SecD/SecF C-terminal" evidence="11">
    <location>
        <begin position="107"/>
        <end position="288"/>
    </location>
</feature>
<dbReference type="InterPro" id="IPR005665">
    <property type="entry name" value="SecF_bac"/>
</dbReference>
<proteinExistence type="inferred from homology"/>
<comment type="subunit">
    <text evidence="9">Forms a complex with SecD. Part of the essential Sec protein translocation apparatus which comprises SecA, SecYEG and auxiliary proteins SecDF-YajC and YidC.</text>
</comment>
<evidence type="ECO:0000259" key="11">
    <source>
        <dbReference type="Pfam" id="PF02355"/>
    </source>
</evidence>
<evidence type="ECO:0000256" key="7">
    <source>
        <dbReference type="ARBA" id="ARBA00023010"/>
    </source>
</evidence>
<evidence type="ECO:0000256" key="5">
    <source>
        <dbReference type="ARBA" id="ARBA00022927"/>
    </source>
</evidence>
<dbReference type="Proteomes" id="UP000198762">
    <property type="component" value="Unassembled WGS sequence"/>
</dbReference>
<dbReference type="InterPro" id="IPR022645">
    <property type="entry name" value="SecD/SecF_bac"/>
</dbReference>
<dbReference type="NCBIfam" id="TIGR00966">
    <property type="entry name" value="transloc_SecF"/>
    <property type="match status" value="1"/>
</dbReference>
<feature type="transmembrane region" description="Helical" evidence="9">
    <location>
        <begin position="185"/>
        <end position="206"/>
    </location>
</feature>
<dbReference type="Gene3D" id="1.20.1640.10">
    <property type="entry name" value="Multidrug efflux transporter AcrB transmembrane domain"/>
    <property type="match status" value="1"/>
</dbReference>
<sequence length="319" mass="35002">MSDTRTEKFDFMSLRKPFAIISLLLVVASIVVLGMRGLNFGLDFTGGTSVELEYAEALELDDVREALTDAGYEDFVVQNFGSDTLVLIRMQEAGDDELGRSILADMQNRSDIDVELVSSEFVGSQVGDELKESSGLGMLLALAVVLIYVGMRFQFKFGIASVIPLAHDVIIVLGLFALFQWTFDLTVLAALLAVIGYSLNDTIVIMDRIRENFRKLRIDDPEETVNLSIHETINRTINTSLTTLLVLMALYFLGGEAINNFAITLAIGVIVGTYSSIYVSANLLVALGVTRTDMVVPPKEGIAGEGEEEEAPPEWLNRM</sequence>
<dbReference type="InterPro" id="IPR022646">
    <property type="entry name" value="SecD/SecF_CS"/>
</dbReference>
<keyword evidence="5 9" id="KW-0653">Protein transport</keyword>
<evidence type="ECO:0000313" key="13">
    <source>
        <dbReference type="Proteomes" id="UP000198762"/>
    </source>
</evidence>
<gene>
    <name evidence="9" type="primary">secF</name>
    <name evidence="12" type="ORF">SAMN04487962_101102</name>
</gene>
<evidence type="ECO:0000256" key="8">
    <source>
        <dbReference type="ARBA" id="ARBA00023136"/>
    </source>
</evidence>
<comment type="subcellular location">
    <subcellularLocation>
        <location evidence="1 9">Cell membrane</location>
        <topology evidence="1 9">Multi-pass membrane protein</topology>
    </subcellularLocation>
</comment>
<feature type="transmembrane region" description="Helical" evidence="9">
    <location>
        <begin position="18"/>
        <end position="38"/>
    </location>
</feature>
<dbReference type="Pfam" id="PF07549">
    <property type="entry name" value="Sec_GG"/>
    <property type="match status" value="1"/>
</dbReference>
<dbReference type="GO" id="GO:0065002">
    <property type="term" value="P:intracellular protein transmembrane transport"/>
    <property type="evidence" value="ECO:0007669"/>
    <property type="project" value="UniProtKB-UniRule"/>
</dbReference>
<dbReference type="SUPFAM" id="SSF82866">
    <property type="entry name" value="Multidrug efflux transporter AcrB transmembrane domain"/>
    <property type="match status" value="1"/>
</dbReference>
<name>A0A1H9YEF9_9GAMM</name>
<evidence type="ECO:0000256" key="2">
    <source>
        <dbReference type="ARBA" id="ARBA00022448"/>
    </source>
</evidence>
<dbReference type="HAMAP" id="MF_01464_B">
    <property type="entry name" value="SecF_B"/>
    <property type="match status" value="1"/>
</dbReference>
<dbReference type="GO" id="GO:0015450">
    <property type="term" value="F:protein-transporting ATPase activity"/>
    <property type="evidence" value="ECO:0007669"/>
    <property type="project" value="InterPro"/>
</dbReference>
<keyword evidence="6 9" id="KW-1133">Transmembrane helix</keyword>
<dbReference type="InterPro" id="IPR055344">
    <property type="entry name" value="SecD_SecF_C_bact"/>
</dbReference>
<keyword evidence="2 9" id="KW-0813">Transport</keyword>
<dbReference type="RefSeq" id="WP_091848279.1">
    <property type="nucleotide sequence ID" value="NZ_FOHZ01000001.1"/>
</dbReference>
<evidence type="ECO:0000256" key="3">
    <source>
        <dbReference type="ARBA" id="ARBA00022475"/>
    </source>
</evidence>
<dbReference type="AlphaFoldDB" id="A0A1H9YEF9"/>
<evidence type="ECO:0000256" key="1">
    <source>
        <dbReference type="ARBA" id="ARBA00004651"/>
    </source>
</evidence>
<dbReference type="PRINTS" id="PR01755">
    <property type="entry name" value="SECFTRNLCASE"/>
</dbReference>
<dbReference type="EMBL" id="FOHZ01000001">
    <property type="protein sequence ID" value="SES66957.1"/>
    <property type="molecule type" value="Genomic_DNA"/>
</dbReference>
<dbReference type="InterPro" id="IPR048634">
    <property type="entry name" value="SecD_SecF_C"/>
</dbReference>
<feature type="transmembrane region" description="Helical" evidence="9">
    <location>
        <begin position="237"/>
        <end position="255"/>
    </location>
</feature>
<dbReference type="InterPro" id="IPR022813">
    <property type="entry name" value="SecD/SecF_arch_bac"/>
</dbReference>
<dbReference type="STRING" id="430453.SAMN04487962_101102"/>
<protein>
    <recommendedName>
        <fullName evidence="9">Protein-export membrane protein SecF</fullName>
    </recommendedName>
</protein>
<organism evidence="12 13">
    <name type="scientific">Marinobacter segnicrescens</name>
    <dbReference type="NCBI Taxonomy" id="430453"/>
    <lineage>
        <taxon>Bacteria</taxon>
        <taxon>Pseudomonadati</taxon>
        <taxon>Pseudomonadota</taxon>
        <taxon>Gammaproteobacteria</taxon>
        <taxon>Pseudomonadales</taxon>
        <taxon>Marinobacteraceae</taxon>
        <taxon>Marinobacter</taxon>
    </lineage>
</organism>
<keyword evidence="7 9" id="KW-0811">Translocation</keyword>
<keyword evidence="13" id="KW-1185">Reference proteome</keyword>
<dbReference type="PANTHER" id="PTHR30081">
    <property type="entry name" value="PROTEIN-EXPORT MEMBRANE PROTEIN SEC"/>
    <property type="match status" value="1"/>
</dbReference>
<feature type="transmembrane region" description="Helical" evidence="9">
    <location>
        <begin position="157"/>
        <end position="179"/>
    </location>
</feature>
<dbReference type="OrthoDB" id="9774769at2"/>
<keyword evidence="4 9" id="KW-0812">Transmembrane</keyword>
<dbReference type="GO" id="GO:0005886">
    <property type="term" value="C:plasma membrane"/>
    <property type="evidence" value="ECO:0007669"/>
    <property type="project" value="UniProtKB-SubCell"/>
</dbReference>
<feature type="transmembrane region" description="Helical" evidence="9">
    <location>
        <begin position="261"/>
        <end position="289"/>
    </location>
</feature>
<keyword evidence="3 9" id="KW-1003">Cell membrane</keyword>
<comment type="similarity">
    <text evidence="9">Belongs to the SecD/SecF family. SecF subfamily.</text>
</comment>
<dbReference type="GO" id="GO:0043952">
    <property type="term" value="P:protein transport by the Sec complex"/>
    <property type="evidence" value="ECO:0007669"/>
    <property type="project" value="UniProtKB-UniRule"/>
</dbReference>
<dbReference type="GO" id="GO:0006605">
    <property type="term" value="P:protein targeting"/>
    <property type="evidence" value="ECO:0007669"/>
    <property type="project" value="UniProtKB-UniRule"/>
</dbReference>
<reference evidence="13" key="1">
    <citation type="submission" date="2016-10" db="EMBL/GenBank/DDBJ databases">
        <authorList>
            <person name="Varghese N."/>
            <person name="Submissions S."/>
        </authorList>
    </citation>
    <scope>NUCLEOTIDE SEQUENCE [LARGE SCALE GENOMIC DNA]</scope>
    <source>
        <strain evidence="13">CGMCC 1.6489</strain>
    </source>
</reference>